<keyword evidence="10" id="KW-1185">Reference proteome</keyword>
<keyword evidence="4" id="KW-0548">Nucleotidyltransferase</keyword>
<dbReference type="GO" id="GO:0003950">
    <property type="term" value="F:NAD+ poly-ADP-ribosyltransferase activity"/>
    <property type="evidence" value="ECO:0007669"/>
    <property type="project" value="TreeGrafter"/>
</dbReference>
<dbReference type="PANTHER" id="PTHR10339:SF27">
    <property type="entry name" value="NAD(P)(+)--ARGININE ADP-RIBOSYLTRANSFERASE"/>
    <property type="match status" value="1"/>
</dbReference>
<name>A0A3B4BIH5_9GOBI</name>
<evidence type="ECO:0000256" key="4">
    <source>
        <dbReference type="ARBA" id="ARBA00022695"/>
    </source>
</evidence>
<protein>
    <recommendedName>
        <fullName evidence="7">NAD(P)(+)--arginine ADP-ribosyltransferase</fullName>
        <ecNumber evidence="7">2.4.2.31</ecNumber>
    </recommendedName>
    <alternativeName>
        <fullName evidence="7">Mono(ADP-ribosyl)transferase</fullName>
    </alternativeName>
</protein>
<dbReference type="Ensembl" id="ENSPMGT00000031294.1">
    <property type="protein sequence ID" value="ENSPMGP00000029404.1"/>
    <property type="gene ID" value="ENSPMGG00000023659.1"/>
</dbReference>
<dbReference type="Proteomes" id="UP000261520">
    <property type="component" value="Unplaced"/>
</dbReference>
<evidence type="ECO:0000256" key="3">
    <source>
        <dbReference type="ARBA" id="ARBA00022679"/>
    </source>
</evidence>
<proteinExistence type="inferred from homology"/>
<dbReference type="InterPro" id="IPR000768">
    <property type="entry name" value="ART"/>
</dbReference>
<dbReference type="GO" id="GO:0016779">
    <property type="term" value="F:nucleotidyltransferase activity"/>
    <property type="evidence" value="ECO:0007669"/>
    <property type="project" value="UniProtKB-KW"/>
</dbReference>
<dbReference type="Pfam" id="PF01129">
    <property type="entry name" value="ART"/>
    <property type="match status" value="1"/>
</dbReference>
<keyword evidence="8" id="KW-1133">Transmembrane helix</keyword>
<dbReference type="PRINTS" id="PR00970">
    <property type="entry name" value="RIBTRNSFRASE"/>
</dbReference>
<dbReference type="AlphaFoldDB" id="A0A3B4BIH5"/>
<evidence type="ECO:0000256" key="5">
    <source>
        <dbReference type="ARBA" id="ARBA00022857"/>
    </source>
</evidence>
<comment type="catalytic activity">
    <reaction evidence="6 7">
        <text>L-arginyl-[protein] + NAD(+) = N(omega)-(ADP-D-ribosyl)-L-arginyl-[protein] + nicotinamide + H(+)</text>
        <dbReference type="Rhea" id="RHEA:19149"/>
        <dbReference type="Rhea" id="RHEA-COMP:10532"/>
        <dbReference type="Rhea" id="RHEA-COMP:15087"/>
        <dbReference type="ChEBI" id="CHEBI:15378"/>
        <dbReference type="ChEBI" id="CHEBI:17154"/>
        <dbReference type="ChEBI" id="CHEBI:29965"/>
        <dbReference type="ChEBI" id="CHEBI:57540"/>
        <dbReference type="ChEBI" id="CHEBI:142554"/>
        <dbReference type="EC" id="2.4.2.31"/>
    </reaction>
</comment>
<keyword evidence="8" id="KW-0472">Membrane</keyword>
<evidence type="ECO:0000313" key="9">
    <source>
        <dbReference type="Ensembl" id="ENSPMGP00000029404.1"/>
    </source>
</evidence>
<evidence type="ECO:0000256" key="1">
    <source>
        <dbReference type="ARBA" id="ARBA00009558"/>
    </source>
</evidence>
<organism evidence="9 10">
    <name type="scientific">Periophthalmus magnuspinnatus</name>
    <dbReference type="NCBI Taxonomy" id="409849"/>
    <lineage>
        <taxon>Eukaryota</taxon>
        <taxon>Metazoa</taxon>
        <taxon>Chordata</taxon>
        <taxon>Craniata</taxon>
        <taxon>Vertebrata</taxon>
        <taxon>Euteleostomi</taxon>
        <taxon>Actinopterygii</taxon>
        <taxon>Neopterygii</taxon>
        <taxon>Teleostei</taxon>
        <taxon>Neoteleostei</taxon>
        <taxon>Acanthomorphata</taxon>
        <taxon>Gobiaria</taxon>
        <taxon>Gobiiformes</taxon>
        <taxon>Gobioidei</taxon>
        <taxon>Gobiidae</taxon>
        <taxon>Oxudercinae</taxon>
        <taxon>Periophthalmus</taxon>
    </lineage>
</organism>
<dbReference type="SUPFAM" id="SSF56399">
    <property type="entry name" value="ADP-ribosylation"/>
    <property type="match status" value="1"/>
</dbReference>
<feature type="transmembrane region" description="Helical" evidence="8">
    <location>
        <begin position="12"/>
        <end position="32"/>
    </location>
</feature>
<dbReference type="InterPro" id="IPR050999">
    <property type="entry name" value="ADP-ribosyltransferase_ARG"/>
</dbReference>
<feature type="transmembrane region" description="Helical" evidence="8">
    <location>
        <begin position="335"/>
        <end position="358"/>
    </location>
</feature>
<evidence type="ECO:0000256" key="7">
    <source>
        <dbReference type="RuleBase" id="RU361228"/>
    </source>
</evidence>
<dbReference type="STRING" id="409849.ENSPMGP00000029404"/>
<evidence type="ECO:0000256" key="8">
    <source>
        <dbReference type="SAM" id="Phobius"/>
    </source>
</evidence>
<comment type="similarity">
    <text evidence="1 7">Belongs to the Arg-specific ADP-ribosyltransferase family.</text>
</comment>
<accession>A0A3B4BIH5</accession>
<dbReference type="Gene3D" id="3.90.176.10">
    <property type="entry name" value="Toxin ADP-ribosyltransferase, Chain A, domain 1"/>
    <property type="match status" value="1"/>
</dbReference>
<reference evidence="9" key="1">
    <citation type="submission" date="2025-08" db="UniProtKB">
        <authorList>
            <consortium name="Ensembl"/>
        </authorList>
    </citation>
    <scope>IDENTIFICATION</scope>
</reference>
<keyword evidence="3 7" id="KW-0808">Transferase</keyword>
<evidence type="ECO:0000313" key="10">
    <source>
        <dbReference type="Proteomes" id="UP000261520"/>
    </source>
</evidence>
<dbReference type="EC" id="2.4.2.31" evidence="7"/>
<sequence length="374" mass="42303">MLDLFSKTHFNYTDIIFLLLYAFVMTTFLVYCKAAAETPLDMAPDAVDDMYEGCAKDALDKLVLSDMLQEELNKSIDFSTLWNSQSSRCPKLIPGGLKQHTTALRTIAMDDGNFITKLNMDVYAYGTNTTTYDGFYFKSLHFLLMDSIRLLHTPLTHCKTVYSFSSPISKAQKGSTVRLGRFWIGFSSLKEIEEDIDDQDILNITTCFFADLGENICNDMPVTLLSPAEEFTVEDVRDIKGDPSYHMIVLKHSQLKINCTTMAPTVTRSQPDRASLGCGETGASCPGCASHKSPSTARCYQYGPTFLKNAFSTLLNQCHVELRQFRRRKGVKHRISMVFLIILQVSVYIYTVCVYIYIYTFSTKQKGGYFKILN</sequence>
<evidence type="ECO:0000256" key="6">
    <source>
        <dbReference type="ARBA" id="ARBA00047597"/>
    </source>
</evidence>
<dbReference type="GO" id="GO:0106274">
    <property type="term" value="F:NAD+-protein-arginine ADP-ribosyltransferase activity"/>
    <property type="evidence" value="ECO:0007669"/>
    <property type="project" value="UniProtKB-EC"/>
</dbReference>
<keyword evidence="7" id="KW-0520">NAD</keyword>
<keyword evidence="2 7" id="KW-0328">Glycosyltransferase</keyword>
<evidence type="ECO:0000256" key="2">
    <source>
        <dbReference type="ARBA" id="ARBA00022676"/>
    </source>
</evidence>
<dbReference type="PANTHER" id="PTHR10339">
    <property type="entry name" value="ADP-RIBOSYLTRANSFERASE"/>
    <property type="match status" value="1"/>
</dbReference>
<keyword evidence="5 7" id="KW-0521">NADP</keyword>
<keyword evidence="8" id="KW-0812">Transmembrane</keyword>
<reference evidence="9" key="2">
    <citation type="submission" date="2025-09" db="UniProtKB">
        <authorList>
            <consortium name="Ensembl"/>
        </authorList>
    </citation>
    <scope>IDENTIFICATION</scope>
</reference>